<gene>
    <name evidence="4" type="ORF">ACFSUL_10970</name>
</gene>
<evidence type="ECO:0000256" key="2">
    <source>
        <dbReference type="ARBA" id="ARBA00023121"/>
    </source>
</evidence>
<evidence type="ECO:0000313" key="5">
    <source>
        <dbReference type="Proteomes" id="UP001597506"/>
    </source>
</evidence>
<dbReference type="Gene3D" id="3.30.1180.10">
    <property type="match status" value="1"/>
</dbReference>
<keyword evidence="2" id="KW-0446">Lipid-binding</keyword>
<dbReference type="SUPFAM" id="SSF82549">
    <property type="entry name" value="DAK1/DegV-like"/>
    <property type="match status" value="1"/>
</dbReference>
<sequence length="285" mass="31583">MTIQLFADSACDLPTAFYEENNVTLLPLKVHIDNTEYEDMITIQPQAVFEKIKQGHMPKTSQVSPEKFQTEFTELARKGEKGIYICFSSQLSGTYQTAVMIRDQVKEEYPDLELTIIDTMGASLGQGLVVKAAVSALQNGMDYDSLISLIKFNSNHMEHLFTVEDLEYLAKGGRVSKASAFLGGLLNIKPLLHVEGGKLVPIEKLRGRKKLLKRILEVMEERGENLSEQTIAISHGDDLEAAEEMKNMIVEKFAPKDVYINIIGAAIGSHAGPGTLAIFFLNKTS</sequence>
<feature type="coiled-coil region" evidence="3">
    <location>
        <begin position="202"/>
        <end position="229"/>
    </location>
</feature>
<accession>A0ABW5RRL2</accession>
<name>A0ABW5RRL2_9BACI</name>
<dbReference type="NCBIfam" id="TIGR00762">
    <property type="entry name" value="DegV"/>
    <property type="match status" value="1"/>
</dbReference>
<keyword evidence="3" id="KW-0175">Coiled coil</keyword>
<dbReference type="Pfam" id="PF02645">
    <property type="entry name" value="DegV"/>
    <property type="match status" value="1"/>
</dbReference>
<dbReference type="PANTHER" id="PTHR33434:SF3">
    <property type="entry name" value="DEGV DOMAIN-CONTAINING PROTEIN YITS"/>
    <property type="match status" value="1"/>
</dbReference>
<organism evidence="4 5">
    <name type="scientific">Bacillus seohaeanensis</name>
    <dbReference type="NCBI Taxonomy" id="284580"/>
    <lineage>
        <taxon>Bacteria</taxon>
        <taxon>Bacillati</taxon>
        <taxon>Bacillota</taxon>
        <taxon>Bacilli</taxon>
        <taxon>Bacillales</taxon>
        <taxon>Bacillaceae</taxon>
        <taxon>Bacillus</taxon>
    </lineage>
</organism>
<dbReference type="Gene3D" id="3.40.50.10440">
    <property type="entry name" value="Dihydroxyacetone kinase, domain 1"/>
    <property type="match status" value="1"/>
</dbReference>
<dbReference type="EMBL" id="JBHUMF010000028">
    <property type="protein sequence ID" value="MFD2681266.1"/>
    <property type="molecule type" value="Genomic_DNA"/>
</dbReference>
<dbReference type="InterPro" id="IPR050270">
    <property type="entry name" value="DegV_domain_contain"/>
</dbReference>
<evidence type="ECO:0000256" key="3">
    <source>
        <dbReference type="SAM" id="Coils"/>
    </source>
</evidence>
<protein>
    <submittedName>
        <fullName evidence="4">DegV family protein</fullName>
    </submittedName>
</protein>
<dbReference type="PROSITE" id="PS51482">
    <property type="entry name" value="DEGV"/>
    <property type="match status" value="1"/>
</dbReference>
<reference evidence="5" key="1">
    <citation type="journal article" date="2019" name="Int. J. Syst. Evol. Microbiol.">
        <title>The Global Catalogue of Microorganisms (GCM) 10K type strain sequencing project: providing services to taxonomists for standard genome sequencing and annotation.</title>
        <authorList>
            <consortium name="The Broad Institute Genomics Platform"/>
            <consortium name="The Broad Institute Genome Sequencing Center for Infectious Disease"/>
            <person name="Wu L."/>
            <person name="Ma J."/>
        </authorList>
    </citation>
    <scope>NUCLEOTIDE SEQUENCE [LARGE SCALE GENOMIC DNA]</scope>
    <source>
        <strain evidence="5">KCTC 3913</strain>
    </source>
</reference>
<dbReference type="RefSeq" id="WP_377935329.1">
    <property type="nucleotide sequence ID" value="NZ_JBHUMF010000028.1"/>
</dbReference>
<dbReference type="InterPro" id="IPR003797">
    <property type="entry name" value="DegV"/>
</dbReference>
<comment type="caution">
    <text evidence="4">The sequence shown here is derived from an EMBL/GenBank/DDBJ whole genome shotgun (WGS) entry which is preliminary data.</text>
</comment>
<keyword evidence="5" id="KW-1185">Reference proteome</keyword>
<dbReference type="InterPro" id="IPR043168">
    <property type="entry name" value="DegV_C"/>
</dbReference>
<evidence type="ECO:0000313" key="4">
    <source>
        <dbReference type="EMBL" id="MFD2681266.1"/>
    </source>
</evidence>
<dbReference type="PANTHER" id="PTHR33434">
    <property type="entry name" value="DEGV DOMAIN-CONTAINING PROTEIN DR_1986-RELATED"/>
    <property type="match status" value="1"/>
</dbReference>
<dbReference type="Gene3D" id="2.20.28.50">
    <property type="entry name" value="degv family protein"/>
    <property type="match status" value="1"/>
</dbReference>
<dbReference type="Proteomes" id="UP001597506">
    <property type="component" value="Unassembled WGS sequence"/>
</dbReference>
<evidence type="ECO:0000256" key="1">
    <source>
        <dbReference type="ARBA" id="ARBA00003238"/>
    </source>
</evidence>
<proteinExistence type="predicted"/>
<comment type="function">
    <text evidence="1">May bind long-chain fatty acids, such as palmitate, and may play a role in lipid transport or fatty acid metabolism.</text>
</comment>